<keyword evidence="2" id="KW-0732">Signal</keyword>
<feature type="chain" id="PRO_5040771641" evidence="2">
    <location>
        <begin position="21"/>
        <end position="418"/>
    </location>
</feature>
<proteinExistence type="predicted"/>
<name>A0A9W7B4I4_9STRA</name>
<dbReference type="EMBL" id="BLQM01000280">
    <property type="protein sequence ID" value="GMH80348.1"/>
    <property type="molecule type" value="Genomic_DNA"/>
</dbReference>
<evidence type="ECO:0000313" key="3">
    <source>
        <dbReference type="EMBL" id="GMH80348.1"/>
    </source>
</evidence>
<comment type="caution">
    <text evidence="3">The sequence shown here is derived from an EMBL/GenBank/DDBJ whole genome shotgun (WGS) entry which is preliminary data.</text>
</comment>
<evidence type="ECO:0000256" key="1">
    <source>
        <dbReference type="SAM" id="MobiDB-lite"/>
    </source>
</evidence>
<evidence type="ECO:0000256" key="2">
    <source>
        <dbReference type="SAM" id="SignalP"/>
    </source>
</evidence>
<protein>
    <submittedName>
        <fullName evidence="3">Uncharacterized protein</fullName>
    </submittedName>
</protein>
<gene>
    <name evidence="3" type="ORF">TL16_g08513</name>
</gene>
<reference evidence="4" key="1">
    <citation type="journal article" date="2023" name="Commun. Biol.">
        <title>Genome analysis of Parmales, the sister group of diatoms, reveals the evolutionary specialization of diatoms from phago-mixotrophs to photoautotrophs.</title>
        <authorList>
            <person name="Ban H."/>
            <person name="Sato S."/>
            <person name="Yoshikawa S."/>
            <person name="Yamada K."/>
            <person name="Nakamura Y."/>
            <person name="Ichinomiya M."/>
            <person name="Sato N."/>
            <person name="Blanc-Mathieu R."/>
            <person name="Endo H."/>
            <person name="Kuwata A."/>
            <person name="Ogata H."/>
        </authorList>
    </citation>
    <scope>NUCLEOTIDE SEQUENCE [LARGE SCALE GENOMIC DNA]</scope>
</reference>
<feature type="region of interest" description="Disordered" evidence="1">
    <location>
        <begin position="22"/>
        <end position="75"/>
    </location>
</feature>
<sequence>MKQFYILLLVFLLLTIPVKPLVAPLGPGKGNDKIKKARRTPTPSTKPKTKKPLKPPKPPKQPKQPKPPQSTSRIQSVIKNLSPKKAKKTQELEARIAEGSDSSLVDIGEGNSDGFSTLDYHLNQQTVQHRQPSSRPFSNSISRLLRQNSVVEREVGGRERVDVYCLLSKPSITPTTISNENRHRVLSLFRKCQKSFPNLLCFTALNTSGTLDVSGYMFFIWLCSRKDISIPPSCKLVICSGPSLGSSVRQIVKHVNEYVEKEGGEEEVVLFDFVSTSYHLCNLNDIHTRSPGESVLNFLYEQVQVPKPTLPDLQSSLDPFEDPPPSNPNVHITFSPSLYPYRTPPLSFLSKCYLMCQELVPILVNVKGVVERKEFFQRDNFLTLSNIRRGLGEAYEEIGRSRRVLGEEEKVRRYLISI</sequence>
<feature type="compositionally biased region" description="Pro residues" evidence="1">
    <location>
        <begin position="55"/>
        <end position="68"/>
    </location>
</feature>
<dbReference type="AlphaFoldDB" id="A0A9W7B4I4"/>
<accession>A0A9W7B4I4</accession>
<evidence type="ECO:0000313" key="4">
    <source>
        <dbReference type="Proteomes" id="UP001162640"/>
    </source>
</evidence>
<feature type="signal peptide" evidence="2">
    <location>
        <begin position="1"/>
        <end position="20"/>
    </location>
</feature>
<dbReference type="Proteomes" id="UP001162640">
    <property type="component" value="Unassembled WGS sequence"/>
</dbReference>
<organism evidence="3 4">
    <name type="scientific">Triparma laevis f. inornata</name>
    <dbReference type="NCBI Taxonomy" id="1714386"/>
    <lineage>
        <taxon>Eukaryota</taxon>
        <taxon>Sar</taxon>
        <taxon>Stramenopiles</taxon>
        <taxon>Ochrophyta</taxon>
        <taxon>Bolidophyceae</taxon>
        <taxon>Parmales</taxon>
        <taxon>Triparmaceae</taxon>
        <taxon>Triparma</taxon>
    </lineage>
</organism>